<feature type="non-terminal residue" evidence="1">
    <location>
        <position position="1"/>
    </location>
</feature>
<proteinExistence type="predicted"/>
<keyword evidence="2" id="KW-1185">Reference proteome</keyword>
<reference evidence="1" key="1">
    <citation type="submission" date="2020-05" db="EMBL/GenBank/DDBJ databases">
        <title>Phylogenomic resolution of chytrid fungi.</title>
        <authorList>
            <person name="Stajich J.E."/>
            <person name="Amses K."/>
            <person name="Simmons R."/>
            <person name="Seto K."/>
            <person name="Myers J."/>
            <person name="Bonds A."/>
            <person name="Quandt C.A."/>
            <person name="Barry K."/>
            <person name="Liu P."/>
            <person name="Grigoriev I."/>
            <person name="Longcore J.E."/>
            <person name="James T.Y."/>
        </authorList>
    </citation>
    <scope>NUCLEOTIDE SEQUENCE</scope>
    <source>
        <strain evidence="1">JEL0476</strain>
    </source>
</reference>
<evidence type="ECO:0008006" key="3">
    <source>
        <dbReference type="Google" id="ProtNLM"/>
    </source>
</evidence>
<gene>
    <name evidence="1" type="ORF">HK099_007354</name>
</gene>
<sequence length="427" mass="49294">NVQKNFVKKIKTLITEIVVKRNLQHFNIPGGLQEEERQKLKREKEVIKKNLKESAKVMIKILWCTFLLYCLNTLIQKGISYDITIRLEAYLNSYIQLSYLFEQYLLKPLNAIPLSTSTVPWYLILDSNILLKQILGITKQMEINEEQYLDIGLKKRGVSNELSFTGMIRTDLVGISVNVGPPPTKGRRGKKKIRLNVPSTEVYLERNAVGLIKENFVVIDPKKRDLLYCLGSNNQKLRYTQSKRETETRKKKRMSVTVPHTTCDPIAFNIYLKTFFSEEFFKKKDFYGKRIFRKLRFNAFINTKKSEEKFIKKSKGSYGDGRQTTVIIGDWDSGGKALIGQVTTKGKGFREMFRRGGFDVLLLDEYKTSKVCRGCSGETLENFKKRTNQGYGNRDDVATLNQRCIVDSFFGGDRPYPFLRSNNNIPG</sequence>
<comment type="caution">
    <text evidence="1">The sequence shown here is derived from an EMBL/GenBank/DDBJ whole genome shotgun (WGS) entry which is preliminary data.</text>
</comment>
<evidence type="ECO:0000313" key="2">
    <source>
        <dbReference type="Proteomes" id="UP001211065"/>
    </source>
</evidence>
<dbReference type="AlphaFoldDB" id="A0AAD5TX08"/>
<dbReference type="Proteomes" id="UP001211065">
    <property type="component" value="Unassembled WGS sequence"/>
</dbReference>
<organism evidence="1 2">
    <name type="scientific">Clydaea vesicula</name>
    <dbReference type="NCBI Taxonomy" id="447962"/>
    <lineage>
        <taxon>Eukaryota</taxon>
        <taxon>Fungi</taxon>
        <taxon>Fungi incertae sedis</taxon>
        <taxon>Chytridiomycota</taxon>
        <taxon>Chytridiomycota incertae sedis</taxon>
        <taxon>Chytridiomycetes</taxon>
        <taxon>Lobulomycetales</taxon>
        <taxon>Lobulomycetaceae</taxon>
        <taxon>Clydaea</taxon>
    </lineage>
</organism>
<evidence type="ECO:0000313" key="1">
    <source>
        <dbReference type="EMBL" id="KAJ3213506.1"/>
    </source>
</evidence>
<accession>A0AAD5TX08</accession>
<protein>
    <recommendedName>
        <fullName evidence="3">Transposase</fullName>
    </recommendedName>
</protein>
<dbReference type="EMBL" id="JADGJW010000702">
    <property type="protein sequence ID" value="KAJ3213506.1"/>
    <property type="molecule type" value="Genomic_DNA"/>
</dbReference>
<name>A0AAD5TX08_9FUNG</name>